<evidence type="ECO:0000313" key="3">
    <source>
        <dbReference type="Proteomes" id="UP001551176"/>
    </source>
</evidence>
<gene>
    <name evidence="2" type="ORF">ABZ921_33530</name>
</gene>
<proteinExistence type="predicted"/>
<evidence type="ECO:0000256" key="1">
    <source>
        <dbReference type="SAM" id="MobiDB-lite"/>
    </source>
</evidence>
<evidence type="ECO:0008006" key="4">
    <source>
        <dbReference type="Google" id="ProtNLM"/>
    </source>
</evidence>
<keyword evidence="3" id="KW-1185">Reference proteome</keyword>
<accession>A0ABV3BX20</accession>
<dbReference type="Proteomes" id="UP001551176">
    <property type="component" value="Unassembled WGS sequence"/>
</dbReference>
<protein>
    <recommendedName>
        <fullName evidence="4">PASTA domain-containing protein</fullName>
    </recommendedName>
</protein>
<reference evidence="2 3" key="1">
    <citation type="submission" date="2024-06" db="EMBL/GenBank/DDBJ databases">
        <title>The Natural Products Discovery Center: Release of the First 8490 Sequenced Strains for Exploring Actinobacteria Biosynthetic Diversity.</title>
        <authorList>
            <person name="Kalkreuter E."/>
            <person name="Kautsar S.A."/>
            <person name="Yang D."/>
            <person name="Bader C.D."/>
            <person name="Teijaro C.N."/>
            <person name="Fluegel L."/>
            <person name="Davis C.M."/>
            <person name="Simpson J.R."/>
            <person name="Lauterbach L."/>
            <person name="Steele A.D."/>
            <person name="Gui C."/>
            <person name="Meng S."/>
            <person name="Li G."/>
            <person name="Viehrig K."/>
            <person name="Ye F."/>
            <person name="Su P."/>
            <person name="Kiefer A.F."/>
            <person name="Nichols A."/>
            <person name="Cepeda A.J."/>
            <person name="Yan W."/>
            <person name="Fan B."/>
            <person name="Jiang Y."/>
            <person name="Adhikari A."/>
            <person name="Zheng C.-J."/>
            <person name="Schuster L."/>
            <person name="Cowan T.M."/>
            <person name="Smanski M.J."/>
            <person name="Chevrette M.G."/>
            <person name="De Carvalho L.P.S."/>
            <person name="Shen B."/>
        </authorList>
    </citation>
    <scope>NUCLEOTIDE SEQUENCE [LARGE SCALE GENOMIC DNA]</scope>
    <source>
        <strain evidence="2 3">NPDC046838</strain>
    </source>
</reference>
<sequence length="124" mass="13661">MFSTVILALGTITAGGVMAHAGRREMPNEEPNIDGYVVDPPTIKEMFGFSSLEDAYEMIQSASQLGFGYRLSNVMWMSARAPESGDRLQESWRVEILEDIPLDPDALEEAGPKPTETAKRSKNP</sequence>
<evidence type="ECO:0000313" key="2">
    <source>
        <dbReference type="EMBL" id="MEU6825561.1"/>
    </source>
</evidence>
<name>A0ABV3BX20_9ACTN</name>
<organism evidence="2 3">
    <name type="scientific">Streptomyces atriruber</name>
    <dbReference type="NCBI Taxonomy" id="545121"/>
    <lineage>
        <taxon>Bacteria</taxon>
        <taxon>Bacillati</taxon>
        <taxon>Actinomycetota</taxon>
        <taxon>Actinomycetes</taxon>
        <taxon>Kitasatosporales</taxon>
        <taxon>Streptomycetaceae</taxon>
        <taxon>Streptomyces</taxon>
    </lineage>
</organism>
<dbReference type="EMBL" id="JBEYXV010000021">
    <property type="protein sequence ID" value="MEU6825561.1"/>
    <property type="molecule type" value="Genomic_DNA"/>
</dbReference>
<feature type="region of interest" description="Disordered" evidence="1">
    <location>
        <begin position="103"/>
        <end position="124"/>
    </location>
</feature>
<dbReference type="RefSeq" id="WP_359356165.1">
    <property type="nucleotide sequence ID" value="NZ_JBEYXV010000021.1"/>
</dbReference>
<comment type="caution">
    <text evidence="2">The sequence shown here is derived from an EMBL/GenBank/DDBJ whole genome shotgun (WGS) entry which is preliminary data.</text>
</comment>